<dbReference type="EMBL" id="LSBJ02000001">
    <property type="protein sequence ID" value="OWT43521.1"/>
    <property type="molecule type" value="Genomic_DNA"/>
</dbReference>
<proteinExistence type="predicted"/>
<dbReference type="GeneID" id="33937435"/>
<evidence type="ECO:0000313" key="1">
    <source>
        <dbReference type="EMBL" id="OWT43521.1"/>
    </source>
</evidence>
<accession>A0A219ARX8</accession>
<organism evidence="1 2">
    <name type="scientific">Pochonia chlamydosporia 170</name>
    <dbReference type="NCBI Taxonomy" id="1380566"/>
    <lineage>
        <taxon>Eukaryota</taxon>
        <taxon>Fungi</taxon>
        <taxon>Dikarya</taxon>
        <taxon>Ascomycota</taxon>
        <taxon>Pezizomycotina</taxon>
        <taxon>Sordariomycetes</taxon>
        <taxon>Hypocreomycetidae</taxon>
        <taxon>Hypocreales</taxon>
        <taxon>Clavicipitaceae</taxon>
        <taxon>Pochonia</taxon>
    </lineage>
</organism>
<dbReference type="AlphaFoldDB" id="A0A219ARX8"/>
<reference evidence="1 2" key="1">
    <citation type="journal article" date="2016" name="PLoS Pathog.">
        <title>Biosynthesis of antibiotic leucinostatins in bio-control fungus Purpureocillium lilacinum and their inhibition on phytophthora revealed by genome mining.</title>
        <authorList>
            <person name="Wang G."/>
            <person name="Liu Z."/>
            <person name="Lin R."/>
            <person name="Li E."/>
            <person name="Mao Z."/>
            <person name="Ling J."/>
            <person name="Yang Y."/>
            <person name="Yin W.B."/>
            <person name="Xie B."/>
        </authorList>
    </citation>
    <scope>NUCLEOTIDE SEQUENCE [LARGE SCALE GENOMIC DNA]</scope>
    <source>
        <strain evidence="1">170</strain>
    </source>
</reference>
<protein>
    <submittedName>
        <fullName evidence="1">Uncharacterized protein</fullName>
    </submittedName>
</protein>
<gene>
    <name evidence="1" type="ORF">VFPPC_18752</name>
</gene>
<comment type="caution">
    <text evidence="1">The sequence shown here is derived from an EMBL/GenBank/DDBJ whole genome shotgun (WGS) entry which is preliminary data.</text>
</comment>
<name>A0A219ARX8_METCM</name>
<dbReference type="RefSeq" id="XP_022285938.1">
    <property type="nucleotide sequence ID" value="XM_022430318.1"/>
</dbReference>
<keyword evidence="2" id="KW-1185">Reference proteome</keyword>
<dbReference type="KEGG" id="pchm:VFPPC_18752"/>
<dbReference type="Proteomes" id="UP000078397">
    <property type="component" value="Unassembled WGS sequence"/>
</dbReference>
<sequence length="75" mass="8317">MEGTSTEDVKLDINIACSRTSVGTSKNFQPLHLYVLSADMADMIHFSIRTTATRESINDTVHGHWSLLTQVAKKP</sequence>
<evidence type="ECO:0000313" key="2">
    <source>
        <dbReference type="Proteomes" id="UP000078397"/>
    </source>
</evidence>